<evidence type="ECO:0000256" key="1">
    <source>
        <dbReference type="SAM" id="SignalP"/>
    </source>
</evidence>
<dbReference type="InterPro" id="IPR011990">
    <property type="entry name" value="TPR-like_helical_dom_sf"/>
</dbReference>
<dbReference type="Proteomes" id="UP001595907">
    <property type="component" value="Unassembled WGS sequence"/>
</dbReference>
<name>A0ABV8QRM2_9BACT</name>
<organism evidence="2 3">
    <name type="scientific">Ferruginibacter yonginensis</name>
    <dbReference type="NCBI Taxonomy" id="1310416"/>
    <lineage>
        <taxon>Bacteria</taxon>
        <taxon>Pseudomonadati</taxon>
        <taxon>Bacteroidota</taxon>
        <taxon>Chitinophagia</taxon>
        <taxon>Chitinophagales</taxon>
        <taxon>Chitinophagaceae</taxon>
        <taxon>Ferruginibacter</taxon>
    </lineage>
</organism>
<dbReference type="RefSeq" id="WP_379706478.1">
    <property type="nucleotide sequence ID" value="NZ_JBHSCZ010000001.1"/>
</dbReference>
<comment type="caution">
    <text evidence="2">The sequence shown here is derived from an EMBL/GenBank/DDBJ whole genome shotgun (WGS) entry which is preliminary data.</text>
</comment>
<dbReference type="Gene3D" id="1.25.40.10">
    <property type="entry name" value="Tetratricopeptide repeat domain"/>
    <property type="match status" value="1"/>
</dbReference>
<sequence length="221" mass="24866">MKKIVLIICAVTTSIFANAQSEMEKKITTSTCNCIGSKPITEKFMEETFGECMGNAFGELEADLEVEATARGLQTEEQMEEFGRELGSNVTLQLISECDLFYKEMAKLRAASVADLKDDSAMIIIADMNKTPEAKRNDLFYCKRGAQYFYNGDFKNAAADFHKVNFIPAEQKTFLVLRAQSYEFNKEYPLAITTYEDLIKQSGSSEFKIILALLKKQASIK</sequence>
<keyword evidence="1" id="KW-0732">Signal</keyword>
<dbReference type="SUPFAM" id="SSF48452">
    <property type="entry name" value="TPR-like"/>
    <property type="match status" value="1"/>
</dbReference>
<evidence type="ECO:0008006" key="4">
    <source>
        <dbReference type="Google" id="ProtNLM"/>
    </source>
</evidence>
<protein>
    <recommendedName>
        <fullName evidence="4">Tetratricopeptide repeat protein</fullName>
    </recommendedName>
</protein>
<feature type="chain" id="PRO_5047106693" description="Tetratricopeptide repeat protein" evidence="1">
    <location>
        <begin position="20"/>
        <end position="221"/>
    </location>
</feature>
<proteinExistence type="predicted"/>
<gene>
    <name evidence="2" type="ORF">ACFOWM_02205</name>
</gene>
<accession>A0ABV8QRM2</accession>
<dbReference type="EMBL" id="JBHSCZ010000001">
    <property type="protein sequence ID" value="MFC4261679.1"/>
    <property type="molecule type" value="Genomic_DNA"/>
</dbReference>
<keyword evidence="3" id="KW-1185">Reference proteome</keyword>
<feature type="signal peptide" evidence="1">
    <location>
        <begin position="1"/>
        <end position="19"/>
    </location>
</feature>
<evidence type="ECO:0000313" key="3">
    <source>
        <dbReference type="Proteomes" id="UP001595907"/>
    </source>
</evidence>
<reference evidence="3" key="1">
    <citation type="journal article" date="2019" name="Int. J. Syst. Evol. Microbiol.">
        <title>The Global Catalogue of Microorganisms (GCM) 10K type strain sequencing project: providing services to taxonomists for standard genome sequencing and annotation.</title>
        <authorList>
            <consortium name="The Broad Institute Genomics Platform"/>
            <consortium name="The Broad Institute Genome Sequencing Center for Infectious Disease"/>
            <person name="Wu L."/>
            <person name="Ma J."/>
        </authorList>
    </citation>
    <scope>NUCLEOTIDE SEQUENCE [LARGE SCALE GENOMIC DNA]</scope>
    <source>
        <strain evidence="3">CECT 8289</strain>
    </source>
</reference>
<evidence type="ECO:0000313" key="2">
    <source>
        <dbReference type="EMBL" id="MFC4261679.1"/>
    </source>
</evidence>